<sequence length="341" mass="38167">MLLDWVTVRTPYENLNPEALAIVMAYGDRVQRINAQTGELRWESAAWDSIRSDTHAISVKAGGSELWIQGSPARIIAQGDAVFGAGASQALDIAGCINRMASFVGQMLNCQLPTANSWKLSRVDVTENLLLEDQAAVRVALSTLRNCEGGRYRVSQQAGDTVYWSHRSKMRSGKAYAKGPHLTYMMKKPTYEGYPYTQEQITAADRLLRLELKLGREWFSRHDWQTVTPATLRNEWNEYFGRMIGAAEVKTHDDIKTRVMAAAETEGQARAALGLWALIKSEGWEAARELQSRPTWYRNLKILRAAGLGDADLSTGQVVPLRRKVLECQAVTHWAELVRTA</sequence>
<organism evidence="2 3">
    <name type="scientific">Thalassospira xianhensis MCCC 1A02616</name>
    <dbReference type="NCBI Taxonomy" id="1177929"/>
    <lineage>
        <taxon>Bacteria</taxon>
        <taxon>Pseudomonadati</taxon>
        <taxon>Pseudomonadota</taxon>
        <taxon>Alphaproteobacteria</taxon>
        <taxon>Rhodospirillales</taxon>
        <taxon>Thalassospiraceae</taxon>
        <taxon>Thalassospira</taxon>
    </lineage>
</organism>
<dbReference type="AlphaFoldDB" id="A0A367U8V4"/>
<dbReference type="InterPro" id="IPR006516">
    <property type="entry name" value="G2P"/>
</dbReference>
<proteinExistence type="predicted"/>
<dbReference type="NCBIfam" id="TIGR01629">
    <property type="entry name" value="rep_II_X"/>
    <property type="match status" value="1"/>
</dbReference>
<dbReference type="Pfam" id="PF05144">
    <property type="entry name" value="Phage_CRI"/>
    <property type="match status" value="1"/>
</dbReference>
<accession>A0A367U8V4</accession>
<evidence type="ECO:0000259" key="1">
    <source>
        <dbReference type="Pfam" id="PF05144"/>
    </source>
</evidence>
<protein>
    <recommendedName>
        <fullName evidence="1">Replication-associated protein G2P N-terminal domain-containing protein</fullName>
    </recommendedName>
</protein>
<evidence type="ECO:0000313" key="2">
    <source>
        <dbReference type="EMBL" id="RCK03472.1"/>
    </source>
</evidence>
<reference evidence="2 3" key="1">
    <citation type="submission" date="2014-07" db="EMBL/GenBank/DDBJ databases">
        <title>Draft genome sequence of Thalassospira xianhensis P-4 (MCCC 1A02616).</title>
        <authorList>
            <person name="Lai Q."/>
            <person name="Shao Z."/>
        </authorList>
    </citation>
    <scope>NUCLEOTIDE SEQUENCE [LARGE SCALE GENOMIC DNA]</scope>
    <source>
        <strain evidence="2 3">MCCC 1A02616</strain>
    </source>
</reference>
<comment type="caution">
    <text evidence="2">The sequence shown here is derived from an EMBL/GenBank/DDBJ whole genome shotgun (WGS) entry which is preliminary data.</text>
</comment>
<dbReference type="InterPro" id="IPR022686">
    <property type="entry name" value="G2P_N"/>
</dbReference>
<name>A0A367U8V4_9PROT</name>
<gene>
    <name evidence="2" type="ORF">TH5_25320</name>
</gene>
<dbReference type="Proteomes" id="UP000252419">
    <property type="component" value="Unassembled WGS sequence"/>
</dbReference>
<feature type="domain" description="Replication-associated protein G2P N-terminal" evidence="1">
    <location>
        <begin position="3"/>
        <end position="226"/>
    </location>
</feature>
<evidence type="ECO:0000313" key="3">
    <source>
        <dbReference type="Proteomes" id="UP000252419"/>
    </source>
</evidence>
<dbReference type="GO" id="GO:0006260">
    <property type="term" value="P:DNA replication"/>
    <property type="evidence" value="ECO:0007669"/>
    <property type="project" value="InterPro"/>
</dbReference>
<keyword evidence="3" id="KW-1185">Reference proteome</keyword>
<dbReference type="EMBL" id="JPWA01000071">
    <property type="protein sequence ID" value="RCK03472.1"/>
    <property type="molecule type" value="Genomic_DNA"/>
</dbReference>
<dbReference type="RefSeq" id="WP_064782561.1">
    <property type="nucleotide sequence ID" value="NZ_JPWA01000071.1"/>
</dbReference>